<reference evidence="1" key="1">
    <citation type="submission" date="2022-09" db="EMBL/GenBank/DDBJ databases">
        <title>Comparative genomics and taxonomic characterization of three novel marine species of genus Reichenbachiella exhibiting antioxidant and polysaccharide degradation activities.</title>
        <authorList>
            <person name="Muhammad N."/>
            <person name="Lee Y.-J."/>
            <person name="Ko J."/>
            <person name="Kim S.-G."/>
        </authorList>
    </citation>
    <scope>NUCLEOTIDE SEQUENCE</scope>
    <source>
        <strain evidence="1">BKB1-1</strain>
    </source>
</reference>
<dbReference type="EMBL" id="CP106679">
    <property type="protein sequence ID" value="UXP30677.1"/>
    <property type="molecule type" value="Genomic_DNA"/>
</dbReference>
<dbReference type="InterPro" id="IPR027961">
    <property type="entry name" value="DUF4442"/>
</dbReference>
<sequence>MYDKIFQFLSRFFKPSSLFKWMFNLAPMYRRSNGKLTYVSDDMHRVEIILRLNYKNRNYVGTMFGGSIFAATDPIYMIQLLQILGKDYVVWDKASTIYFKRPVDRHASAVFEFSPEEIENIKKDVAAKGEIDIIKIVSVTDKKEMVFSTIEKTIYISSKSYFKEKRRNRQKPKES</sequence>
<evidence type="ECO:0000313" key="2">
    <source>
        <dbReference type="Proteomes" id="UP001065174"/>
    </source>
</evidence>
<dbReference type="Gene3D" id="3.10.129.10">
    <property type="entry name" value="Hotdog Thioesterase"/>
    <property type="match status" value="1"/>
</dbReference>
<dbReference type="InterPro" id="IPR029069">
    <property type="entry name" value="HotDog_dom_sf"/>
</dbReference>
<gene>
    <name evidence="1" type="ORF">N6H18_09955</name>
</gene>
<name>A0ABY6CJH2_9BACT</name>
<organism evidence="1 2">
    <name type="scientific">Reichenbachiella agarivorans</name>
    <dbReference type="NCBI Taxonomy" id="2979464"/>
    <lineage>
        <taxon>Bacteria</taxon>
        <taxon>Pseudomonadati</taxon>
        <taxon>Bacteroidota</taxon>
        <taxon>Cytophagia</taxon>
        <taxon>Cytophagales</taxon>
        <taxon>Reichenbachiellaceae</taxon>
        <taxon>Reichenbachiella</taxon>
    </lineage>
</organism>
<keyword evidence="2" id="KW-1185">Reference proteome</keyword>
<dbReference type="RefSeq" id="WP_262308123.1">
    <property type="nucleotide sequence ID" value="NZ_CP106679.1"/>
</dbReference>
<dbReference type="SUPFAM" id="SSF54637">
    <property type="entry name" value="Thioesterase/thiol ester dehydrase-isomerase"/>
    <property type="match status" value="1"/>
</dbReference>
<proteinExistence type="predicted"/>
<dbReference type="Proteomes" id="UP001065174">
    <property type="component" value="Chromosome"/>
</dbReference>
<evidence type="ECO:0000313" key="1">
    <source>
        <dbReference type="EMBL" id="UXP30677.1"/>
    </source>
</evidence>
<dbReference type="Pfam" id="PF14539">
    <property type="entry name" value="DUF4442"/>
    <property type="match status" value="1"/>
</dbReference>
<accession>A0ABY6CJH2</accession>
<protein>
    <submittedName>
        <fullName evidence="1">DUF4442 domain-containing protein</fullName>
    </submittedName>
</protein>